<sequence>MHIQRPLISTIQALNHWPRFRLRLFFEGIAVGTISGSIISFFRWALEYTTHWRETIYDMLPNAGIIANLIWFLVLLLAAFLLYSISQYEPMASGSGIPQVKGVILGRIRMRWLRILWVKLIGGIVGIGLGLSLGREGPSIQIGAVTAQGLSRLLGRLRMEERYLITAGASAGLAAAFNAPLAGVMFALEELHRNFSGVVLVPAMMAALMATIVSRIAFGSASIFHFGSLPPFPMNYLWLIVVLSIINGMAGNIFNKGLLGVRSFYELPVFFHPYIKIAFALVTAGVLGYCLPQVLGGGNELINHLSEMPLSISLFGLLLVGKFLFTLISYGCGVPGGFFLPMLVIGALTGGVLGIVFIELNLIPAIYLSDIIVISMAAFFAASVQAPVTGTILIMEMTSSYDHLLVLCIASMVALVSARLCKGEPIYDSLLYRLPEFKKTNIPDNERRNVVELTVESGSSVDGKSVGSISWPVHTVLVDIKRGDKQILPDQEVHLRAGDYIYLLTDHIGAAENVRNMVEQQMYNNYKN</sequence>
<evidence type="ECO:0000256" key="4">
    <source>
        <dbReference type="ARBA" id="ARBA00022989"/>
    </source>
</evidence>
<dbReference type="GO" id="GO:0005247">
    <property type="term" value="F:voltage-gated chloride channel activity"/>
    <property type="evidence" value="ECO:0007669"/>
    <property type="project" value="TreeGrafter"/>
</dbReference>
<dbReference type="InterPro" id="IPR036721">
    <property type="entry name" value="RCK_C_sf"/>
</dbReference>
<dbReference type="Pfam" id="PF00654">
    <property type="entry name" value="Voltage_CLC"/>
    <property type="match status" value="1"/>
</dbReference>
<keyword evidence="7" id="KW-0868">Chloride</keyword>
<dbReference type="InterPro" id="IPR014743">
    <property type="entry name" value="Cl-channel_core"/>
</dbReference>
<feature type="transmembrane region" description="Helical" evidence="8">
    <location>
        <begin position="200"/>
        <end position="224"/>
    </location>
</feature>
<dbReference type="SUPFAM" id="SSF81340">
    <property type="entry name" value="Clc chloride channel"/>
    <property type="match status" value="1"/>
</dbReference>
<dbReference type="Pfam" id="PF02080">
    <property type="entry name" value="TrkA_C"/>
    <property type="match status" value="1"/>
</dbReference>
<dbReference type="CDD" id="cd01031">
    <property type="entry name" value="EriC"/>
    <property type="match status" value="1"/>
</dbReference>
<proteinExistence type="predicted"/>
<dbReference type="InterPro" id="IPR001807">
    <property type="entry name" value="ClC"/>
</dbReference>
<feature type="transmembrane region" description="Helical" evidence="8">
    <location>
        <begin position="337"/>
        <end position="358"/>
    </location>
</feature>
<dbReference type="PANTHER" id="PTHR45711:SF6">
    <property type="entry name" value="CHLORIDE CHANNEL PROTEIN"/>
    <property type="match status" value="1"/>
</dbReference>
<keyword evidence="5" id="KW-0406">Ion transport</keyword>
<comment type="subcellular location">
    <subcellularLocation>
        <location evidence="1">Membrane</location>
        <topology evidence="1">Multi-pass membrane protein</topology>
    </subcellularLocation>
</comment>
<keyword evidence="2" id="KW-0813">Transport</keyword>
<dbReference type="GO" id="GO:0005886">
    <property type="term" value="C:plasma membrane"/>
    <property type="evidence" value="ECO:0007669"/>
    <property type="project" value="TreeGrafter"/>
</dbReference>
<keyword evidence="6 8" id="KW-0472">Membrane</keyword>
<evidence type="ECO:0000256" key="5">
    <source>
        <dbReference type="ARBA" id="ARBA00023065"/>
    </source>
</evidence>
<dbReference type="AlphaFoldDB" id="A0A1G9R8W4"/>
<feature type="domain" description="RCK C-terminal" evidence="9">
    <location>
        <begin position="437"/>
        <end position="520"/>
    </location>
</feature>
<feature type="transmembrane region" description="Helical" evidence="8">
    <location>
        <begin position="312"/>
        <end position="331"/>
    </location>
</feature>
<accession>A0A1G9R8W4</accession>
<dbReference type="EMBL" id="FNHQ01000002">
    <property type="protein sequence ID" value="SDM18855.1"/>
    <property type="molecule type" value="Genomic_DNA"/>
</dbReference>
<evidence type="ECO:0000256" key="7">
    <source>
        <dbReference type="ARBA" id="ARBA00023214"/>
    </source>
</evidence>
<dbReference type="PROSITE" id="PS51202">
    <property type="entry name" value="RCK_C"/>
    <property type="match status" value="1"/>
</dbReference>
<dbReference type="OrthoDB" id="9812438at2"/>
<dbReference type="GO" id="GO:0008324">
    <property type="term" value="F:monoatomic cation transmembrane transporter activity"/>
    <property type="evidence" value="ECO:0007669"/>
    <property type="project" value="InterPro"/>
</dbReference>
<dbReference type="RefSeq" id="WP_091647728.1">
    <property type="nucleotide sequence ID" value="NZ_FNHQ01000002.1"/>
</dbReference>
<keyword evidence="11" id="KW-1185">Reference proteome</keyword>
<dbReference type="Gene3D" id="1.10.3080.10">
    <property type="entry name" value="Clc chloride channel"/>
    <property type="match status" value="1"/>
</dbReference>
<evidence type="ECO:0000256" key="6">
    <source>
        <dbReference type="ARBA" id="ARBA00023136"/>
    </source>
</evidence>
<feature type="transmembrane region" description="Helical" evidence="8">
    <location>
        <begin position="65"/>
        <end position="85"/>
    </location>
</feature>
<evidence type="ECO:0000313" key="10">
    <source>
        <dbReference type="EMBL" id="SDM18855.1"/>
    </source>
</evidence>
<evidence type="ECO:0000259" key="9">
    <source>
        <dbReference type="PROSITE" id="PS51202"/>
    </source>
</evidence>
<dbReference type="PRINTS" id="PR00762">
    <property type="entry name" value="CLCHANNEL"/>
</dbReference>
<dbReference type="Gene3D" id="3.30.70.1450">
    <property type="entry name" value="Regulator of K+ conductance, C-terminal domain"/>
    <property type="match status" value="1"/>
</dbReference>
<evidence type="ECO:0000256" key="8">
    <source>
        <dbReference type="SAM" id="Phobius"/>
    </source>
</evidence>
<evidence type="ECO:0000256" key="1">
    <source>
        <dbReference type="ARBA" id="ARBA00004141"/>
    </source>
</evidence>
<evidence type="ECO:0000256" key="3">
    <source>
        <dbReference type="ARBA" id="ARBA00022692"/>
    </source>
</evidence>
<feature type="transmembrane region" description="Helical" evidence="8">
    <location>
        <begin position="167"/>
        <end position="188"/>
    </location>
</feature>
<dbReference type="PANTHER" id="PTHR45711">
    <property type="entry name" value="CHLORIDE CHANNEL PROTEIN"/>
    <property type="match status" value="1"/>
</dbReference>
<dbReference type="InterPro" id="IPR006037">
    <property type="entry name" value="RCK_C"/>
</dbReference>
<evidence type="ECO:0000313" key="11">
    <source>
        <dbReference type="Proteomes" id="UP000199309"/>
    </source>
</evidence>
<evidence type="ECO:0000256" key="2">
    <source>
        <dbReference type="ARBA" id="ARBA00022448"/>
    </source>
</evidence>
<keyword evidence="3 8" id="KW-0812">Transmembrane</keyword>
<feature type="transmembrane region" description="Helical" evidence="8">
    <location>
        <begin position="115"/>
        <end position="133"/>
    </location>
</feature>
<keyword evidence="4 8" id="KW-1133">Transmembrane helix</keyword>
<dbReference type="STRING" id="349095.SAMN05660299_00417"/>
<dbReference type="Proteomes" id="UP000199309">
    <property type="component" value="Unassembled WGS sequence"/>
</dbReference>
<feature type="transmembrane region" description="Helical" evidence="8">
    <location>
        <begin position="236"/>
        <end position="254"/>
    </location>
</feature>
<reference evidence="10 11" key="1">
    <citation type="submission" date="2016-10" db="EMBL/GenBank/DDBJ databases">
        <authorList>
            <person name="de Groot N.N."/>
        </authorList>
    </citation>
    <scope>NUCLEOTIDE SEQUENCE [LARGE SCALE GENOMIC DNA]</scope>
    <source>
        <strain evidence="10 11">DSM 16981</strain>
    </source>
</reference>
<organism evidence="10 11">
    <name type="scientific">Megasphaera paucivorans</name>
    <dbReference type="NCBI Taxonomy" id="349095"/>
    <lineage>
        <taxon>Bacteria</taxon>
        <taxon>Bacillati</taxon>
        <taxon>Bacillota</taxon>
        <taxon>Negativicutes</taxon>
        <taxon>Veillonellales</taxon>
        <taxon>Veillonellaceae</taxon>
        <taxon>Megasphaera</taxon>
    </lineage>
</organism>
<dbReference type="SUPFAM" id="SSF116726">
    <property type="entry name" value="TrkA C-terminal domain-like"/>
    <property type="match status" value="1"/>
</dbReference>
<protein>
    <submittedName>
        <fullName evidence="10">H+/Cl-antiporter ClcA</fullName>
    </submittedName>
</protein>
<feature type="transmembrane region" description="Helical" evidence="8">
    <location>
        <begin position="24"/>
        <end position="45"/>
    </location>
</feature>
<feature type="transmembrane region" description="Helical" evidence="8">
    <location>
        <begin position="365"/>
        <end position="384"/>
    </location>
</feature>
<feature type="transmembrane region" description="Helical" evidence="8">
    <location>
        <begin position="274"/>
        <end position="291"/>
    </location>
</feature>
<gene>
    <name evidence="10" type="ORF">SAMN05660299_00417</name>
</gene>
<dbReference type="GO" id="GO:0006813">
    <property type="term" value="P:potassium ion transport"/>
    <property type="evidence" value="ECO:0007669"/>
    <property type="project" value="InterPro"/>
</dbReference>
<name>A0A1G9R8W4_9FIRM</name>